<sequence length="136" mass="15539">MQSIADFFQRYAKAYVTADIAAFSDFISLPSMLLSGDNKTLLMDNDALHNHILSQVEKYRQLGVVDAEPVLLHQLRLSEQLQFASLCWRFFDQSGSVLFTCHTSYTLQKRHDVWQVVAIILDDEQAAYHRVTATQA</sequence>
<name>I1E1P2_9GAMM</name>
<dbReference type="STRING" id="562729.RNAN_3239"/>
<organism evidence="1 2">
    <name type="scientific">Rheinheimera nanhaiensis E407-8</name>
    <dbReference type="NCBI Taxonomy" id="562729"/>
    <lineage>
        <taxon>Bacteria</taxon>
        <taxon>Pseudomonadati</taxon>
        <taxon>Pseudomonadota</taxon>
        <taxon>Gammaproteobacteria</taxon>
        <taxon>Chromatiales</taxon>
        <taxon>Chromatiaceae</taxon>
        <taxon>Rheinheimera</taxon>
    </lineage>
</organism>
<dbReference type="AlphaFoldDB" id="I1E1P2"/>
<dbReference type="InterPro" id="IPR032710">
    <property type="entry name" value="NTF2-like_dom_sf"/>
</dbReference>
<dbReference type="RefSeq" id="WP_008223571.1">
    <property type="nucleotide sequence ID" value="NZ_BAFK01000023.1"/>
</dbReference>
<keyword evidence="2" id="KW-1185">Reference proteome</keyword>
<comment type="caution">
    <text evidence="1">The sequence shown here is derived from an EMBL/GenBank/DDBJ whole genome shotgun (WGS) entry which is preliminary data.</text>
</comment>
<evidence type="ECO:0000313" key="1">
    <source>
        <dbReference type="EMBL" id="GAB60220.1"/>
    </source>
</evidence>
<evidence type="ECO:0008006" key="3">
    <source>
        <dbReference type="Google" id="ProtNLM"/>
    </source>
</evidence>
<evidence type="ECO:0000313" key="2">
    <source>
        <dbReference type="Proteomes" id="UP000004374"/>
    </source>
</evidence>
<proteinExistence type="predicted"/>
<reference evidence="1 2" key="1">
    <citation type="journal article" date="2012" name="J. Bacteriol.">
        <title>Genome Sequence of the Protease-Producing Bacterium Rheinheimera nanhaiensis E407-8T, Isolated from Deep-Sea Sediment of the South China Sea.</title>
        <authorList>
            <person name="Zhang X.-Y."/>
            <person name="Zhang Y.-J."/>
            <person name="Qin Q.-L."/>
            <person name="Xie B.-B."/>
            <person name="Chen X.-L."/>
            <person name="Zhou B.-C."/>
            <person name="Zhang Y.-Z."/>
        </authorList>
    </citation>
    <scope>NUCLEOTIDE SEQUENCE [LARGE SCALE GENOMIC DNA]</scope>
    <source>
        <strain evidence="1 2">E407-8</strain>
    </source>
</reference>
<dbReference type="SUPFAM" id="SSF54427">
    <property type="entry name" value="NTF2-like"/>
    <property type="match status" value="1"/>
</dbReference>
<accession>I1E1P2</accession>
<gene>
    <name evidence="1" type="ORF">RNAN_3239</name>
</gene>
<dbReference type="OrthoDB" id="5770023at2"/>
<protein>
    <recommendedName>
        <fullName evidence="3">DUF4440 domain-containing protein</fullName>
    </recommendedName>
</protein>
<dbReference type="EMBL" id="BAFK01000023">
    <property type="protein sequence ID" value="GAB60220.1"/>
    <property type="molecule type" value="Genomic_DNA"/>
</dbReference>
<dbReference type="Gene3D" id="3.10.450.50">
    <property type="match status" value="1"/>
</dbReference>
<dbReference type="Proteomes" id="UP000004374">
    <property type="component" value="Unassembled WGS sequence"/>
</dbReference>